<feature type="domain" description="Rab-GAP TBC" evidence="1">
    <location>
        <begin position="41"/>
        <end position="294"/>
    </location>
</feature>
<name>A0A1J4KCP0_9EUKA</name>
<evidence type="ECO:0000259" key="1">
    <source>
        <dbReference type="PROSITE" id="PS50086"/>
    </source>
</evidence>
<dbReference type="PANTHER" id="PTHR22957">
    <property type="entry name" value="TBC1 DOMAIN FAMILY MEMBER GTPASE-ACTIVATING PROTEIN"/>
    <property type="match status" value="1"/>
</dbReference>
<dbReference type="Gene3D" id="1.10.472.80">
    <property type="entry name" value="Ypt/Rab-GAP domain of gyp1p, domain 3"/>
    <property type="match status" value="1"/>
</dbReference>
<dbReference type="PROSITE" id="PS50086">
    <property type="entry name" value="TBC_RABGAP"/>
    <property type="match status" value="1"/>
</dbReference>
<dbReference type="Gene3D" id="1.10.8.270">
    <property type="entry name" value="putative rabgap domain of human tbc1 domain family member 14 like domains"/>
    <property type="match status" value="1"/>
</dbReference>
<gene>
    <name evidence="2" type="ORF">TRFO_22004</name>
</gene>
<dbReference type="SMART" id="SM00164">
    <property type="entry name" value="TBC"/>
    <property type="match status" value="1"/>
</dbReference>
<evidence type="ECO:0000313" key="3">
    <source>
        <dbReference type="Proteomes" id="UP000179807"/>
    </source>
</evidence>
<sequence>MIYHSHQKADFRILPLLQPSPDMLPVDKMEVKRLCFEGLSDAPAEDRAWAWLVLLDVFPPIANDWKYELTSMINHYTAFVNDFHLEKWHQKYLPKMVLKEDIEGEFENKELMREIHADIVRSGRQLQFLPESNEPHPDAPKDDKLALQVENMRRIERLLYIFSSINITFSYMQGFHELLIPLYYVMVVGKDAFISDVDSMDTVEAIVYHAFQRLVTSTAISELYTVRDQASVILLKLGEFQKLFERKLPKLSKLLSDNSIQPLQYAYRWFHLLFSQEHTMLPLLAVWDSIFAHQPKLVEFAYYVGLARIEAIFEMNKINFEEKSDMPKLMSALQNSNVDFMVWKVLKRAQELWVEDESVNSKKNEGKKKKRFFLFK</sequence>
<dbReference type="Proteomes" id="UP000179807">
    <property type="component" value="Unassembled WGS sequence"/>
</dbReference>
<dbReference type="AlphaFoldDB" id="A0A1J4KCP0"/>
<protein>
    <submittedName>
        <fullName evidence="2">TBC1 domain protein</fullName>
    </submittedName>
</protein>
<dbReference type="InterPro" id="IPR000195">
    <property type="entry name" value="Rab-GAP-TBC_dom"/>
</dbReference>
<dbReference type="VEuPathDB" id="TrichDB:TRFO_22004"/>
<organism evidence="2 3">
    <name type="scientific">Tritrichomonas foetus</name>
    <dbReference type="NCBI Taxonomy" id="1144522"/>
    <lineage>
        <taxon>Eukaryota</taxon>
        <taxon>Metamonada</taxon>
        <taxon>Parabasalia</taxon>
        <taxon>Tritrichomonadida</taxon>
        <taxon>Tritrichomonadidae</taxon>
        <taxon>Tritrichomonas</taxon>
    </lineage>
</organism>
<comment type="caution">
    <text evidence="2">The sequence shown here is derived from an EMBL/GenBank/DDBJ whole genome shotgun (WGS) entry which is preliminary data.</text>
</comment>
<dbReference type="EMBL" id="MLAK01000646">
    <property type="protein sequence ID" value="OHT09185.1"/>
    <property type="molecule type" value="Genomic_DNA"/>
</dbReference>
<dbReference type="GeneID" id="94837016"/>
<dbReference type="PANTHER" id="PTHR22957:SF27">
    <property type="entry name" value="TBC1 DOMAIN FAMILY MEMBER 13"/>
    <property type="match status" value="1"/>
</dbReference>
<dbReference type="InterPro" id="IPR035969">
    <property type="entry name" value="Rab-GAP_TBC_sf"/>
</dbReference>
<dbReference type="SUPFAM" id="SSF47923">
    <property type="entry name" value="Ypt/Rab-GAP domain of gyp1p"/>
    <property type="match status" value="2"/>
</dbReference>
<accession>A0A1J4KCP0</accession>
<evidence type="ECO:0000313" key="2">
    <source>
        <dbReference type="EMBL" id="OHT09185.1"/>
    </source>
</evidence>
<dbReference type="GO" id="GO:0005096">
    <property type="term" value="F:GTPase activator activity"/>
    <property type="evidence" value="ECO:0007669"/>
    <property type="project" value="TreeGrafter"/>
</dbReference>
<dbReference type="Pfam" id="PF00566">
    <property type="entry name" value="RabGAP-TBC"/>
    <property type="match status" value="1"/>
</dbReference>
<proteinExistence type="predicted"/>
<dbReference type="OrthoDB" id="10263206at2759"/>
<keyword evidence="3" id="KW-1185">Reference proteome</keyword>
<dbReference type="GO" id="GO:0006886">
    <property type="term" value="P:intracellular protein transport"/>
    <property type="evidence" value="ECO:0007669"/>
    <property type="project" value="TreeGrafter"/>
</dbReference>
<dbReference type="RefSeq" id="XP_068362321.1">
    <property type="nucleotide sequence ID" value="XM_068502312.1"/>
</dbReference>
<reference evidence="2" key="1">
    <citation type="submission" date="2016-10" db="EMBL/GenBank/DDBJ databases">
        <authorList>
            <person name="Benchimol M."/>
            <person name="Almeida L.G."/>
            <person name="Vasconcelos A.T."/>
            <person name="Perreira-Neves A."/>
            <person name="Rosa I.A."/>
            <person name="Tasca T."/>
            <person name="Bogo M.R."/>
            <person name="de Souza W."/>
        </authorList>
    </citation>
    <scope>NUCLEOTIDE SEQUENCE [LARGE SCALE GENOMIC DNA]</scope>
    <source>
        <strain evidence="2">K</strain>
    </source>
</reference>